<feature type="transmembrane region" description="Helical" evidence="1">
    <location>
        <begin position="66"/>
        <end position="88"/>
    </location>
</feature>
<feature type="transmembrane region" description="Helical" evidence="1">
    <location>
        <begin position="94"/>
        <end position="116"/>
    </location>
</feature>
<proteinExistence type="predicted"/>
<feature type="transmembrane region" description="Helical" evidence="1">
    <location>
        <begin position="272"/>
        <end position="291"/>
    </location>
</feature>
<evidence type="ECO:0000313" key="2">
    <source>
        <dbReference type="EMBL" id="MBP2414493.1"/>
    </source>
</evidence>
<evidence type="ECO:0000256" key="1">
    <source>
        <dbReference type="SAM" id="Phobius"/>
    </source>
</evidence>
<keyword evidence="1" id="KW-0812">Transmembrane</keyword>
<dbReference type="EMBL" id="JAGIOI010000001">
    <property type="protein sequence ID" value="MBP2414493.1"/>
    <property type="molecule type" value="Genomic_DNA"/>
</dbReference>
<accession>A0ABS4Z2K4</accession>
<dbReference type="Proteomes" id="UP000711614">
    <property type="component" value="Unassembled WGS sequence"/>
</dbReference>
<reference evidence="2 3" key="1">
    <citation type="submission" date="2021-03" db="EMBL/GenBank/DDBJ databases">
        <title>Sequencing the genomes of 1000 actinobacteria strains.</title>
        <authorList>
            <person name="Klenk H.-P."/>
        </authorList>
    </citation>
    <scope>NUCLEOTIDE SEQUENCE [LARGE SCALE GENOMIC DNA]</scope>
    <source>
        <strain evidence="2 3">DSM 16005</strain>
    </source>
</reference>
<comment type="caution">
    <text evidence="2">The sequence shown here is derived from an EMBL/GenBank/DDBJ whole genome shotgun (WGS) entry which is preliminary data.</text>
</comment>
<organism evidence="2 3">
    <name type="scientific">Arthrobacter stackebrandtii</name>
    <dbReference type="NCBI Taxonomy" id="272161"/>
    <lineage>
        <taxon>Bacteria</taxon>
        <taxon>Bacillati</taxon>
        <taxon>Actinomycetota</taxon>
        <taxon>Actinomycetes</taxon>
        <taxon>Micrococcales</taxon>
        <taxon>Micrococcaceae</taxon>
        <taxon>Arthrobacter</taxon>
    </lineage>
</organism>
<name>A0ABS4Z2K4_9MICC</name>
<feature type="transmembrane region" description="Helical" evidence="1">
    <location>
        <begin position="147"/>
        <end position="171"/>
    </location>
</feature>
<feature type="transmembrane region" description="Helical" evidence="1">
    <location>
        <begin position="183"/>
        <end position="205"/>
    </location>
</feature>
<sequence length="314" mass="32952">MNFDTALNWTAIGLLAVAFTARLVMVQTHRHQEKMVFTFSQRVGLPVGSEQIHATLVRRLRSSANAALLGGMAGALAASGWYVAAGISGLPLTFVWLVAMPAILVGVTAFDVALAVRDSLFGRQADGLRIARLEVVGRGDYLSPVRLWTAPVLLGLAAALVVADLVLGGSLEGGAAGFVRGAVLPLLVAAAILVVLCAVVAGKILERPQRAANKLELAWDDAARADALRKLGLLASVVAWLAASGAVLSMLNGIDAARPGTTGNSVGEWVSVWGYYVIVFLYSYGGAYTWFRRRLWPNPAELGRGSLAAGPALP</sequence>
<gene>
    <name evidence="2" type="ORF">JOF48_003292</name>
</gene>
<dbReference type="RefSeq" id="WP_209682420.1">
    <property type="nucleotide sequence ID" value="NZ_JAGIOI010000001.1"/>
</dbReference>
<keyword evidence="3" id="KW-1185">Reference proteome</keyword>
<keyword evidence="1" id="KW-0472">Membrane</keyword>
<feature type="transmembrane region" description="Helical" evidence="1">
    <location>
        <begin position="6"/>
        <end position="25"/>
    </location>
</feature>
<feature type="transmembrane region" description="Helical" evidence="1">
    <location>
        <begin position="231"/>
        <end position="252"/>
    </location>
</feature>
<evidence type="ECO:0000313" key="3">
    <source>
        <dbReference type="Proteomes" id="UP000711614"/>
    </source>
</evidence>
<protein>
    <submittedName>
        <fullName evidence="2">Uncharacterized membrane protein YuzA (DUF378 family)</fullName>
    </submittedName>
</protein>
<keyword evidence="1" id="KW-1133">Transmembrane helix</keyword>